<sequence length="1295" mass="144187">MPTAAAPRDFFTHRLESSLLGPGSDTYTGDPATEVLDDFPLQRYYTGILFPDRAAEQDPGTDEEEYAKAELADEPEDAEDSEPNGAEIHPEAGVATDDAPAPVPADASEARDEYAAANHYFPSNLGLTCCVPATSGQLRVTVRGASYRPWQAGRDQLAVRLAPNEWERLRAALSETLRQKLAYDETSITLALVAAPKGNSRRNRSEDFAEVDRLGAKTSELRNSPGVAALDKLLRPANRLWQRLPFEWTFLADLNQPEVKYTAGAEGPEGLVCWVKTYTVAAEPQRGEPSRRYVKLLAHNAVERHPAREFSNANEELNKKSRFQVSVAANLPDGAALLPYKPDFNRFTAGDQEAAILNYQYRDCPSYGIGHGAAAAWEGNPANPPTMLRSTFLPTVDVPGVSTVLRPAATAAQDQAMKEVLDLRNLSHWGEAAYPANRLQELLTLFLDEYAAWTRRQAAEARQEPVNEDCYAPLLTNQAQALERMRHAVALLGRDQRVLEAFRRANTAMLLQMIVSDDLAYAGEPKPYDDFPEHYAATNYTELEGFRNHPGRRARGGGHIPFSYRPFQLAFLLMSLNSVTVNEARDTQAQGTAGQLPDRELVDLIWFPTGGGKTEAYLAVTALAIIWRRWHGGERGQKGVAVMMRYTLRLLTTQQSERASRLMCALEFLRTKWRDAAGRKVLGREPLTLGLWVGQATTPNTRAEAGQAYEELLEEIRQTNYQLSRPKTKAKAKEYTRKPSFQKNVFQLASCPWCGCETISVQRGQYHTGFDATGQLTCLNERCHFGQRDAAGQAIHPVPVSVVDEELYKHPPTLLFATVDKFAMLPHKEKAGLFFRQAGTAPPGLIIQDELHLLSGPLGSLTGLFERVVKELCTDPLGQRPPKIIASTATTRNTAAQVRALYDRPVSIFPPAGIRYDDSFFAYNTSESQRRHVGVMATGKTNLDMQLQLVSLLLLARTEAWRALRPTYATEADALARLDRYWTLVLYYNSLRDVGKMYNKVSSEVFGLLQAGHQHWNLDGPGRQWPYYGLMSRTRELTSRVESNKIKDALHELGEPLKLNAADSEQRRVVSGVDLVLASNMLSVGIDIGRLNLMVLCGQPRNSAEYIQASSRVARTDQGLVFSLMDANRAREKSIFEQYTGFNQTYYKHVEPLSLTPFTPQTLDRMLNSLLVTWVRHYKGKPAAAFELEMATALGELLGEQITEDPALAANLQARLAVLANDWLAKKQAGLSVDKPLHYKNKKHNTPLLSKEPGEPQHPNYWNLPTSMREVDTETTLGFRPEAEPVTDAPAMPTI</sequence>
<evidence type="ECO:0000256" key="1">
    <source>
        <dbReference type="SAM" id="MobiDB-lite"/>
    </source>
</evidence>
<feature type="region of interest" description="Disordered" evidence="1">
    <location>
        <begin position="1242"/>
        <end position="1262"/>
    </location>
</feature>
<dbReference type="InterPro" id="IPR001650">
    <property type="entry name" value="Helicase_C-like"/>
</dbReference>
<feature type="compositionally biased region" description="Acidic residues" evidence="1">
    <location>
        <begin position="72"/>
        <end position="82"/>
    </location>
</feature>
<dbReference type="CDD" id="cd18785">
    <property type="entry name" value="SF2_C"/>
    <property type="match status" value="1"/>
</dbReference>
<proteinExistence type="predicted"/>
<feature type="compositionally biased region" description="Low complexity" evidence="1">
    <location>
        <begin position="92"/>
        <end position="105"/>
    </location>
</feature>
<feature type="region of interest" description="Disordered" evidence="1">
    <location>
        <begin position="51"/>
        <end position="105"/>
    </location>
</feature>
<dbReference type="EMBL" id="BAABDJ010000049">
    <property type="protein sequence ID" value="GAA4020420.1"/>
    <property type="molecule type" value="Genomic_DNA"/>
</dbReference>
<name>A0ABP7T3J4_9BACT</name>
<evidence type="ECO:0000313" key="3">
    <source>
        <dbReference type="EMBL" id="GAA4020420.1"/>
    </source>
</evidence>
<dbReference type="InterPro" id="IPR027417">
    <property type="entry name" value="P-loop_NTPase"/>
</dbReference>
<dbReference type="Proteomes" id="UP001500567">
    <property type="component" value="Unassembled WGS sequence"/>
</dbReference>
<dbReference type="Pfam" id="PF00271">
    <property type="entry name" value="Helicase_C"/>
    <property type="match status" value="1"/>
</dbReference>
<evidence type="ECO:0000259" key="2">
    <source>
        <dbReference type="PROSITE" id="PS51194"/>
    </source>
</evidence>
<comment type="caution">
    <text evidence="3">The sequence shown here is derived from an EMBL/GenBank/DDBJ whole genome shotgun (WGS) entry which is preliminary data.</text>
</comment>
<dbReference type="SUPFAM" id="SSF52540">
    <property type="entry name" value="P-loop containing nucleoside triphosphate hydrolases"/>
    <property type="match status" value="1"/>
</dbReference>
<organism evidence="3 4">
    <name type="scientific">Hymenobacter fastidiosus</name>
    <dbReference type="NCBI Taxonomy" id="486264"/>
    <lineage>
        <taxon>Bacteria</taxon>
        <taxon>Pseudomonadati</taxon>
        <taxon>Bacteroidota</taxon>
        <taxon>Cytophagia</taxon>
        <taxon>Cytophagales</taxon>
        <taxon>Hymenobacteraceae</taxon>
        <taxon>Hymenobacter</taxon>
    </lineage>
</organism>
<protein>
    <recommendedName>
        <fullName evidence="2">Helicase C-terminal domain-containing protein</fullName>
    </recommendedName>
</protein>
<evidence type="ECO:0000313" key="4">
    <source>
        <dbReference type="Proteomes" id="UP001500567"/>
    </source>
</evidence>
<gene>
    <name evidence="3" type="ORF">GCM10022408_38080</name>
</gene>
<dbReference type="RefSeq" id="WP_345075228.1">
    <property type="nucleotide sequence ID" value="NZ_BAABDJ010000049.1"/>
</dbReference>
<dbReference type="SMART" id="SM00490">
    <property type="entry name" value="HELICc"/>
    <property type="match status" value="1"/>
</dbReference>
<feature type="domain" description="Helicase C-terminal" evidence="2">
    <location>
        <begin position="993"/>
        <end position="1154"/>
    </location>
</feature>
<accession>A0ABP7T3J4</accession>
<reference evidence="4" key="1">
    <citation type="journal article" date="2019" name="Int. J. Syst. Evol. Microbiol.">
        <title>The Global Catalogue of Microorganisms (GCM) 10K type strain sequencing project: providing services to taxonomists for standard genome sequencing and annotation.</title>
        <authorList>
            <consortium name="The Broad Institute Genomics Platform"/>
            <consortium name="The Broad Institute Genome Sequencing Center for Infectious Disease"/>
            <person name="Wu L."/>
            <person name="Ma J."/>
        </authorList>
    </citation>
    <scope>NUCLEOTIDE SEQUENCE [LARGE SCALE GENOMIC DNA]</scope>
    <source>
        <strain evidence="4">JCM 17224</strain>
    </source>
</reference>
<dbReference type="Gene3D" id="3.40.50.300">
    <property type="entry name" value="P-loop containing nucleotide triphosphate hydrolases"/>
    <property type="match status" value="1"/>
</dbReference>
<dbReference type="PROSITE" id="PS51194">
    <property type="entry name" value="HELICASE_CTER"/>
    <property type="match status" value="1"/>
</dbReference>
<keyword evidence="4" id="KW-1185">Reference proteome</keyword>